<proteinExistence type="predicted"/>
<dbReference type="EMBL" id="BAAAZC010000009">
    <property type="protein sequence ID" value="GAA3968003.1"/>
    <property type="molecule type" value="Genomic_DNA"/>
</dbReference>
<name>A0ABP7PMH1_9SPHI</name>
<sequence>MKKKLIDTPLTDDEIVDAMVPPVALTATEKNEADLELAGFRKVRRDALGKDEQQLFQLRKLRVQLEEYINTDQFQPEKNFGFFLGQYIKAAKRKQVEFAKDVDIHRTTVTNLLKHRKKPNDSLMIRLEIHSGNTIPAIDWFKLHEMEKGYEIRTSKSLREKERAFVKHSLDVLD</sequence>
<evidence type="ECO:0000313" key="1">
    <source>
        <dbReference type="EMBL" id="GAA3968003.1"/>
    </source>
</evidence>
<dbReference type="Proteomes" id="UP001500742">
    <property type="component" value="Unassembled WGS sequence"/>
</dbReference>
<gene>
    <name evidence="1" type="ORF">GCM10022210_16040</name>
</gene>
<protein>
    <recommendedName>
        <fullName evidence="3">HTH cro/C1-type domain-containing protein</fullName>
    </recommendedName>
</protein>
<organism evidence="1 2">
    <name type="scientific">Mucilaginibacter dorajii</name>
    <dbReference type="NCBI Taxonomy" id="692994"/>
    <lineage>
        <taxon>Bacteria</taxon>
        <taxon>Pseudomonadati</taxon>
        <taxon>Bacteroidota</taxon>
        <taxon>Sphingobacteriia</taxon>
        <taxon>Sphingobacteriales</taxon>
        <taxon>Sphingobacteriaceae</taxon>
        <taxon>Mucilaginibacter</taxon>
    </lineage>
</organism>
<keyword evidence="2" id="KW-1185">Reference proteome</keyword>
<comment type="caution">
    <text evidence="1">The sequence shown here is derived from an EMBL/GenBank/DDBJ whole genome shotgun (WGS) entry which is preliminary data.</text>
</comment>
<dbReference type="Gene3D" id="1.10.260.40">
    <property type="entry name" value="lambda repressor-like DNA-binding domains"/>
    <property type="match status" value="1"/>
</dbReference>
<reference evidence="2" key="1">
    <citation type="journal article" date="2019" name="Int. J. Syst. Evol. Microbiol.">
        <title>The Global Catalogue of Microorganisms (GCM) 10K type strain sequencing project: providing services to taxonomists for standard genome sequencing and annotation.</title>
        <authorList>
            <consortium name="The Broad Institute Genomics Platform"/>
            <consortium name="The Broad Institute Genome Sequencing Center for Infectious Disease"/>
            <person name="Wu L."/>
            <person name="Ma J."/>
        </authorList>
    </citation>
    <scope>NUCLEOTIDE SEQUENCE [LARGE SCALE GENOMIC DNA]</scope>
    <source>
        <strain evidence="2">JCM 16601</strain>
    </source>
</reference>
<evidence type="ECO:0008006" key="3">
    <source>
        <dbReference type="Google" id="ProtNLM"/>
    </source>
</evidence>
<dbReference type="SUPFAM" id="SSF47413">
    <property type="entry name" value="lambda repressor-like DNA-binding domains"/>
    <property type="match status" value="1"/>
</dbReference>
<dbReference type="RefSeq" id="WP_259089167.1">
    <property type="nucleotide sequence ID" value="NZ_BAAAZC010000009.1"/>
</dbReference>
<evidence type="ECO:0000313" key="2">
    <source>
        <dbReference type="Proteomes" id="UP001500742"/>
    </source>
</evidence>
<dbReference type="InterPro" id="IPR010982">
    <property type="entry name" value="Lambda_DNA-bd_dom_sf"/>
</dbReference>
<accession>A0ABP7PMH1</accession>